<dbReference type="PANTHER" id="PTHR34610:SF4">
    <property type="entry name" value="SLL8027 PROTEIN"/>
    <property type="match status" value="1"/>
</dbReference>
<evidence type="ECO:0000313" key="3">
    <source>
        <dbReference type="Proteomes" id="UP000521199"/>
    </source>
</evidence>
<name>A0A7W8D6D6_9GAMM</name>
<organism evidence="2 3">
    <name type="scientific">Chiayiivirga flava</name>
    <dbReference type="NCBI Taxonomy" id="659595"/>
    <lineage>
        <taxon>Bacteria</taxon>
        <taxon>Pseudomonadati</taxon>
        <taxon>Pseudomonadota</taxon>
        <taxon>Gammaproteobacteria</taxon>
        <taxon>Lysobacterales</taxon>
        <taxon>Lysobacteraceae</taxon>
        <taxon>Chiayiivirga</taxon>
    </lineage>
</organism>
<comment type="caution">
    <text evidence="2">The sequence shown here is derived from an EMBL/GenBank/DDBJ whole genome shotgun (WGS) entry which is preliminary data.</text>
</comment>
<evidence type="ECO:0000259" key="1">
    <source>
        <dbReference type="Pfam" id="PF13470"/>
    </source>
</evidence>
<dbReference type="Pfam" id="PF13470">
    <property type="entry name" value="PIN_3"/>
    <property type="match status" value="1"/>
</dbReference>
<reference evidence="2 3" key="1">
    <citation type="submission" date="2020-08" db="EMBL/GenBank/DDBJ databases">
        <title>Genomic Encyclopedia of Type Strains, Phase IV (KMG-IV): sequencing the most valuable type-strain genomes for metagenomic binning, comparative biology and taxonomic classification.</title>
        <authorList>
            <person name="Goeker M."/>
        </authorList>
    </citation>
    <scope>NUCLEOTIDE SEQUENCE [LARGE SCALE GENOMIC DNA]</scope>
    <source>
        <strain evidence="2 3">DSM 24163</strain>
    </source>
</reference>
<sequence length="147" mass="16206">MSRPRRPPRVVIDTNLVLSALLFAGGRCAPLRAAWQARRCIPLVSRATAAELLRVLAYPKFRLAADDQAELLADYLPLCETVELPEILPPVPRCRDRFDLPFLHLAVVAKADVLISGDRDLLCLQGQLACPILSADAWLSRLEAAGR</sequence>
<gene>
    <name evidence="2" type="ORF">HNQ52_002288</name>
</gene>
<dbReference type="InterPro" id="IPR029060">
    <property type="entry name" value="PIN-like_dom_sf"/>
</dbReference>
<proteinExistence type="predicted"/>
<protein>
    <submittedName>
        <fullName evidence="2">Putative PIN family toxin of toxin-antitoxin system</fullName>
    </submittedName>
</protein>
<accession>A0A7W8D6D6</accession>
<dbReference type="PANTHER" id="PTHR34610">
    <property type="entry name" value="SSL7007 PROTEIN"/>
    <property type="match status" value="1"/>
</dbReference>
<dbReference type="EMBL" id="JACHHP010000004">
    <property type="protein sequence ID" value="MBB5208738.1"/>
    <property type="molecule type" value="Genomic_DNA"/>
</dbReference>
<dbReference type="NCBIfam" id="TIGR00305">
    <property type="entry name" value="putative toxin-antitoxin system toxin component, PIN family"/>
    <property type="match status" value="1"/>
</dbReference>
<dbReference type="AlphaFoldDB" id="A0A7W8D6D6"/>
<dbReference type="SUPFAM" id="SSF88723">
    <property type="entry name" value="PIN domain-like"/>
    <property type="match status" value="1"/>
</dbReference>
<dbReference type="InterPro" id="IPR002716">
    <property type="entry name" value="PIN_dom"/>
</dbReference>
<dbReference type="RefSeq" id="WP_183961294.1">
    <property type="nucleotide sequence ID" value="NZ_JACHHP010000004.1"/>
</dbReference>
<feature type="domain" description="PIN" evidence="1">
    <location>
        <begin position="9"/>
        <end position="120"/>
    </location>
</feature>
<dbReference type="Proteomes" id="UP000521199">
    <property type="component" value="Unassembled WGS sequence"/>
</dbReference>
<keyword evidence="3" id="KW-1185">Reference proteome</keyword>
<dbReference type="InterPro" id="IPR002850">
    <property type="entry name" value="PIN_toxin-like"/>
</dbReference>
<evidence type="ECO:0000313" key="2">
    <source>
        <dbReference type="EMBL" id="MBB5208738.1"/>
    </source>
</evidence>